<comment type="similarity">
    <text evidence="1">Belongs to the bacterial solute-binding protein ModA family.</text>
</comment>
<dbReference type="PIRSF" id="PIRSF004846">
    <property type="entry name" value="ModA"/>
    <property type="match status" value="1"/>
</dbReference>
<keyword evidence="4" id="KW-0500">Molybdenum</keyword>
<dbReference type="Proteomes" id="UP000576082">
    <property type="component" value="Unassembled WGS sequence"/>
</dbReference>
<dbReference type="SUPFAM" id="SSF53850">
    <property type="entry name" value="Periplasmic binding protein-like II"/>
    <property type="match status" value="1"/>
</dbReference>
<dbReference type="InterPro" id="IPR005950">
    <property type="entry name" value="ModA"/>
</dbReference>
<dbReference type="Pfam" id="PF13531">
    <property type="entry name" value="SBP_bac_11"/>
    <property type="match status" value="1"/>
</dbReference>
<dbReference type="GO" id="GO:0030973">
    <property type="term" value="F:molybdate ion binding"/>
    <property type="evidence" value="ECO:0007669"/>
    <property type="project" value="TreeGrafter"/>
</dbReference>
<comment type="caution">
    <text evidence="6">The sequence shown here is derived from an EMBL/GenBank/DDBJ whole genome shotgun (WGS) entry which is preliminary data.</text>
</comment>
<gene>
    <name evidence="6" type="primary">modA</name>
    <name evidence="6" type="ORF">HHU12_28155</name>
</gene>
<evidence type="ECO:0000256" key="1">
    <source>
        <dbReference type="ARBA" id="ARBA00009175"/>
    </source>
</evidence>
<sequence length="248" mass="27245">MSPKVRQFIPFLILISLLTSCLSSAPKEKKLKVATSANMQFVMKDIIKAFEKDTDIACEMIVGSSGKLSAQIINGAPYDVFVSADLFYPQALKNEKLNASDVIQYTEGKLVVWSKAKPYQVDGLGDTLISSIAIANPKTAPYGKAAQEVIQTLYGDQIKTKLVYGESISQVSQFILADQVDAGFNSIFVVNAPSNQKLGFWSEVPSNLYQPIAQGMISIKGGQENKAQQLLDFIMSDKGQEIINKYYH</sequence>
<dbReference type="PROSITE" id="PS51257">
    <property type="entry name" value="PROKAR_LIPOPROTEIN"/>
    <property type="match status" value="1"/>
</dbReference>
<dbReference type="GO" id="GO:0015689">
    <property type="term" value="P:molybdate ion transport"/>
    <property type="evidence" value="ECO:0007669"/>
    <property type="project" value="InterPro"/>
</dbReference>
<evidence type="ECO:0000313" key="6">
    <source>
        <dbReference type="EMBL" id="NME71872.1"/>
    </source>
</evidence>
<organism evidence="6 7">
    <name type="scientific">Flammeovirga aprica JL-4</name>
    <dbReference type="NCBI Taxonomy" id="694437"/>
    <lineage>
        <taxon>Bacteria</taxon>
        <taxon>Pseudomonadati</taxon>
        <taxon>Bacteroidota</taxon>
        <taxon>Cytophagia</taxon>
        <taxon>Cytophagales</taxon>
        <taxon>Flammeovirgaceae</taxon>
        <taxon>Flammeovirga</taxon>
    </lineage>
</organism>
<feature type="chain" id="PRO_5030997809" evidence="5">
    <location>
        <begin position="26"/>
        <end position="248"/>
    </location>
</feature>
<dbReference type="AlphaFoldDB" id="A0A7X9S0F0"/>
<evidence type="ECO:0000256" key="2">
    <source>
        <dbReference type="ARBA" id="ARBA00022723"/>
    </source>
</evidence>
<keyword evidence="2 4" id="KW-0479">Metal-binding</keyword>
<proteinExistence type="inferred from homology"/>
<keyword evidence="7" id="KW-1185">Reference proteome</keyword>
<evidence type="ECO:0000256" key="5">
    <source>
        <dbReference type="SAM" id="SignalP"/>
    </source>
</evidence>
<dbReference type="InterPro" id="IPR050682">
    <property type="entry name" value="ModA/WtpA"/>
</dbReference>
<feature type="signal peptide" evidence="5">
    <location>
        <begin position="1"/>
        <end position="25"/>
    </location>
</feature>
<reference evidence="6 7" key="1">
    <citation type="submission" date="2020-04" db="EMBL/GenBank/DDBJ databases">
        <title>Flammeovirga sp. SR4, a novel species isolated from seawater.</title>
        <authorList>
            <person name="Wang X."/>
        </authorList>
    </citation>
    <scope>NUCLEOTIDE SEQUENCE [LARGE SCALE GENOMIC DNA]</scope>
    <source>
        <strain evidence="6 7">ATCC 23126</strain>
    </source>
</reference>
<dbReference type="Gene3D" id="3.40.190.10">
    <property type="entry name" value="Periplasmic binding protein-like II"/>
    <property type="match status" value="2"/>
</dbReference>
<dbReference type="NCBIfam" id="TIGR01256">
    <property type="entry name" value="modA"/>
    <property type="match status" value="1"/>
</dbReference>
<dbReference type="RefSeq" id="WP_169660074.1">
    <property type="nucleotide sequence ID" value="NZ_JABANE010000119.1"/>
</dbReference>
<dbReference type="EMBL" id="JABANE010000119">
    <property type="protein sequence ID" value="NME71872.1"/>
    <property type="molecule type" value="Genomic_DNA"/>
</dbReference>
<keyword evidence="3 5" id="KW-0732">Signal</keyword>
<evidence type="ECO:0000256" key="3">
    <source>
        <dbReference type="ARBA" id="ARBA00022729"/>
    </source>
</evidence>
<name>A0A7X9S0F0_9BACT</name>
<evidence type="ECO:0000256" key="4">
    <source>
        <dbReference type="PIRSR" id="PIRSR004846-1"/>
    </source>
</evidence>
<evidence type="ECO:0000313" key="7">
    <source>
        <dbReference type="Proteomes" id="UP000576082"/>
    </source>
</evidence>
<dbReference type="PANTHER" id="PTHR30632">
    <property type="entry name" value="MOLYBDATE-BINDING PERIPLASMIC PROTEIN"/>
    <property type="match status" value="1"/>
</dbReference>
<feature type="binding site" evidence="4">
    <location>
        <position position="65"/>
    </location>
    <ligand>
        <name>molybdate</name>
        <dbReference type="ChEBI" id="CHEBI:36264"/>
    </ligand>
</feature>
<dbReference type="GO" id="GO:0046872">
    <property type="term" value="F:metal ion binding"/>
    <property type="evidence" value="ECO:0007669"/>
    <property type="project" value="UniProtKB-KW"/>
</dbReference>
<accession>A0A7X9S0F0</accession>
<protein>
    <submittedName>
        <fullName evidence="6">Molybdate ABC transporter substrate-binding protein</fullName>
    </submittedName>
</protein>
<dbReference type="PANTHER" id="PTHR30632:SF14">
    <property type="entry name" value="TUNGSTATE_MOLYBDATE_CHROMATE-BINDING PROTEIN MODA"/>
    <property type="match status" value="1"/>
</dbReference>
<feature type="binding site" evidence="4">
    <location>
        <position position="168"/>
    </location>
    <ligand>
        <name>molybdate</name>
        <dbReference type="ChEBI" id="CHEBI:36264"/>
    </ligand>
</feature>